<dbReference type="InterPro" id="IPR003760">
    <property type="entry name" value="PnrA-like"/>
</dbReference>
<dbReference type="EMBL" id="CP007139">
    <property type="protein sequence ID" value="AIE87034.1"/>
    <property type="molecule type" value="Genomic_DNA"/>
</dbReference>
<evidence type="ECO:0000313" key="8">
    <source>
        <dbReference type="EMBL" id="AIE87034.1"/>
    </source>
</evidence>
<dbReference type="AlphaFoldDB" id="A0A068NYL1"/>
<dbReference type="InterPro" id="IPR050957">
    <property type="entry name" value="BMP_lipoprotein"/>
</dbReference>
<keyword evidence="3" id="KW-1003">Cell membrane</keyword>
<dbReference type="Proteomes" id="UP000027982">
    <property type="component" value="Chromosome"/>
</dbReference>
<dbReference type="PROSITE" id="PS51257">
    <property type="entry name" value="PROKAR_LIPOPROTEIN"/>
    <property type="match status" value="1"/>
</dbReference>
<dbReference type="Gene3D" id="3.40.50.2300">
    <property type="match status" value="2"/>
</dbReference>
<dbReference type="InterPro" id="IPR028082">
    <property type="entry name" value="Peripla_BP_I"/>
</dbReference>
<feature type="domain" description="ABC transporter substrate-binding protein PnrA-like" evidence="7">
    <location>
        <begin position="46"/>
        <end position="341"/>
    </location>
</feature>
<keyword evidence="9" id="KW-1185">Reference proteome</keyword>
<sequence>MKIGHIGILATALFLFGCGDTGSKTQDTTTGGTTGATTSAGEKLKVGVVFDSGGRGDKSFNDSAYAGIERSQKELGIEESHIDTKNAKDYETNLGALADQGCKLIFAVGITQADALKAVAPKYPDVKFALIDGDVKADNVRCLTFAEEQGSFLAGYAAGLATKTNKLGFVGGMKFPLIKKFEVGYIAGAKTANPQVEVLPARYTNSWDDVGLGKAAAKVLFDGGADIVYHAAGRCGLGVLGAAKDADKLAIGVDGNQDDVQPGHVLTSMIKRVDTAVYDTVKEVEAGKFTPGAKRYDLAAGGVGLTDFKYTKARIGEANLKKIDQVSKMIVNGEIKVPATEEELATFKPPTIK</sequence>
<dbReference type="CDD" id="cd06354">
    <property type="entry name" value="PBP1_PrnA-like"/>
    <property type="match status" value="1"/>
</dbReference>
<dbReference type="eggNOG" id="COG1744">
    <property type="taxonomic scope" value="Bacteria"/>
</dbReference>
<evidence type="ECO:0000256" key="2">
    <source>
        <dbReference type="ARBA" id="ARBA00008610"/>
    </source>
</evidence>
<organism evidence="8 9">
    <name type="scientific">Fimbriimonas ginsengisoli Gsoil 348</name>
    <dbReference type="NCBI Taxonomy" id="661478"/>
    <lineage>
        <taxon>Bacteria</taxon>
        <taxon>Bacillati</taxon>
        <taxon>Armatimonadota</taxon>
        <taxon>Fimbriimonadia</taxon>
        <taxon>Fimbriimonadales</taxon>
        <taxon>Fimbriimonadaceae</taxon>
        <taxon>Fimbriimonas</taxon>
    </lineage>
</organism>
<keyword evidence="4" id="KW-0732">Signal</keyword>
<dbReference type="STRING" id="661478.OP10G_3666"/>
<dbReference type="PANTHER" id="PTHR34296">
    <property type="entry name" value="TRANSCRIPTIONAL ACTIVATOR PROTEIN MED"/>
    <property type="match status" value="1"/>
</dbReference>
<keyword evidence="6 8" id="KW-0449">Lipoprotein</keyword>
<comment type="subcellular location">
    <subcellularLocation>
        <location evidence="1">Cell membrane</location>
        <topology evidence="1">Lipid-anchor</topology>
    </subcellularLocation>
</comment>
<dbReference type="GO" id="GO:0005886">
    <property type="term" value="C:plasma membrane"/>
    <property type="evidence" value="ECO:0007669"/>
    <property type="project" value="UniProtKB-SubCell"/>
</dbReference>
<protein>
    <submittedName>
        <fullName evidence="8">Basic membrane lipoprotein</fullName>
    </submittedName>
</protein>
<evidence type="ECO:0000313" key="9">
    <source>
        <dbReference type="Proteomes" id="UP000027982"/>
    </source>
</evidence>
<dbReference type="Pfam" id="PF02608">
    <property type="entry name" value="Bmp"/>
    <property type="match status" value="1"/>
</dbReference>
<evidence type="ECO:0000256" key="1">
    <source>
        <dbReference type="ARBA" id="ARBA00004193"/>
    </source>
</evidence>
<evidence type="ECO:0000256" key="3">
    <source>
        <dbReference type="ARBA" id="ARBA00022475"/>
    </source>
</evidence>
<proteinExistence type="inferred from homology"/>
<comment type="similarity">
    <text evidence="2">Belongs to the BMP lipoprotein family.</text>
</comment>
<dbReference type="KEGG" id="fgi:OP10G_3666"/>
<keyword evidence="5" id="KW-0472">Membrane</keyword>
<dbReference type="RefSeq" id="WP_025229044.1">
    <property type="nucleotide sequence ID" value="NZ_CP007139.1"/>
</dbReference>
<dbReference type="HOGENOM" id="CLU_038813_0_0_0"/>
<evidence type="ECO:0000256" key="5">
    <source>
        <dbReference type="ARBA" id="ARBA00023136"/>
    </source>
</evidence>
<accession>A0A068NYL1</accession>
<evidence type="ECO:0000259" key="7">
    <source>
        <dbReference type="Pfam" id="PF02608"/>
    </source>
</evidence>
<evidence type="ECO:0000256" key="4">
    <source>
        <dbReference type="ARBA" id="ARBA00022729"/>
    </source>
</evidence>
<evidence type="ECO:0000256" key="6">
    <source>
        <dbReference type="ARBA" id="ARBA00023288"/>
    </source>
</evidence>
<reference evidence="8 9" key="1">
    <citation type="journal article" date="2014" name="PLoS ONE">
        <title>The first complete genome sequence of the class fimbriimonadia in the phylum armatimonadetes.</title>
        <authorList>
            <person name="Hu Z.Y."/>
            <person name="Wang Y.Z."/>
            <person name="Im W.T."/>
            <person name="Wang S.Y."/>
            <person name="Zhao G.P."/>
            <person name="Zheng H.J."/>
            <person name="Quan Z.X."/>
        </authorList>
    </citation>
    <scope>NUCLEOTIDE SEQUENCE [LARGE SCALE GENOMIC DNA]</scope>
    <source>
        <strain evidence="8">Gsoil 348</strain>
    </source>
</reference>
<dbReference type="OrthoDB" id="9769871at2"/>
<name>A0A068NYL1_FIMGI</name>
<gene>
    <name evidence="8" type="ORF">OP10G_3666</name>
</gene>
<dbReference type="SUPFAM" id="SSF53822">
    <property type="entry name" value="Periplasmic binding protein-like I"/>
    <property type="match status" value="1"/>
</dbReference>
<dbReference type="PANTHER" id="PTHR34296:SF2">
    <property type="entry name" value="ABC TRANSPORTER GUANOSINE-BINDING PROTEIN NUPN"/>
    <property type="match status" value="1"/>
</dbReference>